<proteinExistence type="predicted"/>
<dbReference type="Proteomes" id="UP000248806">
    <property type="component" value="Unassembled WGS sequence"/>
</dbReference>
<dbReference type="RefSeq" id="WP_111324653.1">
    <property type="nucleotide sequence ID" value="NZ_BIFX01000002.1"/>
</dbReference>
<name>A0A326U3A6_THEHA</name>
<sequence>MQTWDELVAHFQTVTDGLGKRIDEEIFETVVVLNALGIPTVQSCGGHLDQRGLLLPWVDIDPPDPSLEELRRQEEALVEAIKGYYKDIDKMRETGTSPEQIEEVRGQALALAPTLHSLQREMRRMQLEPRKKLMHYLSLFYEQRLVPFDRHLVLISKVRTRLQNQGTADFFITEPEAVQRQKLEEYQAEMREFTTFLKQLYFAQHASSPTPVG</sequence>
<dbReference type="AlphaFoldDB" id="A0A326U3A6"/>
<comment type="caution">
    <text evidence="1">The sequence shown here is derived from an EMBL/GenBank/DDBJ whole genome shotgun (WGS) entry which is preliminary data.</text>
</comment>
<protein>
    <submittedName>
        <fullName evidence="1">Uncharacterized protein</fullName>
    </submittedName>
</protein>
<keyword evidence="2" id="KW-1185">Reference proteome</keyword>
<evidence type="ECO:0000313" key="1">
    <source>
        <dbReference type="EMBL" id="PZW25263.1"/>
    </source>
</evidence>
<dbReference type="OrthoDB" id="157973at2"/>
<reference evidence="1 2" key="1">
    <citation type="submission" date="2018-06" db="EMBL/GenBank/DDBJ databases">
        <title>Genomic Encyclopedia of Archaeal and Bacterial Type Strains, Phase II (KMG-II): from individual species to whole genera.</title>
        <authorList>
            <person name="Goeker M."/>
        </authorList>
    </citation>
    <scope>NUCLEOTIDE SEQUENCE [LARGE SCALE GENOMIC DNA]</scope>
    <source>
        <strain evidence="1 2">ATCC BAA-1881</strain>
    </source>
</reference>
<organism evidence="1 2">
    <name type="scientific">Thermosporothrix hazakensis</name>
    <dbReference type="NCBI Taxonomy" id="644383"/>
    <lineage>
        <taxon>Bacteria</taxon>
        <taxon>Bacillati</taxon>
        <taxon>Chloroflexota</taxon>
        <taxon>Ktedonobacteria</taxon>
        <taxon>Ktedonobacterales</taxon>
        <taxon>Thermosporotrichaceae</taxon>
        <taxon>Thermosporothrix</taxon>
    </lineage>
</organism>
<dbReference type="EMBL" id="QKUF01000019">
    <property type="protein sequence ID" value="PZW25263.1"/>
    <property type="molecule type" value="Genomic_DNA"/>
</dbReference>
<gene>
    <name evidence="1" type="ORF">EI42_04315</name>
</gene>
<evidence type="ECO:0000313" key="2">
    <source>
        <dbReference type="Proteomes" id="UP000248806"/>
    </source>
</evidence>
<accession>A0A326U3A6</accession>